<evidence type="ECO:0000313" key="2">
    <source>
        <dbReference type="Proteomes" id="UP000789366"/>
    </source>
</evidence>
<protein>
    <submittedName>
        <fullName evidence="1">15765_t:CDS:1</fullName>
    </submittedName>
</protein>
<dbReference type="Proteomes" id="UP000789366">
    <property type="component" value="Unassembled WGS sequence"/>
</dbReference>
<dbReference type="EMBL" id="CAJVPW010000429">
    <property type="protein sequence ID" value="CAG8453686.1"/>
    <property type="molecule type" value="Genomic_DNA"/>
</dbReference>
<reference evidence="1" key="1">
    <citation type="submission" date="2021-06" db="EMBL/GenBank/DDBJ databases">
        <authorList>
            <person name="Kallberg Y."/>
            <person name="Tangrot J."/>
            <person name="Rosling A."/>
        </authorList>
    </citation>
    <scope>NUCLEOTIDE SEQUENCE</scope>
    <source>
        <strain evidence="1">28 12/20/2015</strain>
    </source>
</reference>
<sequence>MTDSKETDPLQLLKHYTANNLTSQLLDQSYNVVSKLQDATYIQFDSLRFDKNMLATSFQGLSQQNFPLSVLYHATITRDLDFTKYNEDATEEKFTIRLNYTERKQWLSFVSGSSPLANDSDRNLFGKTSEKRRHDNSVDNDHQNAVEIKRHKKARFEKDKIWMENYLKEYQSASNWPWEESLESKDKEENYSQFIQYADLYFLKAKNRDLSAQERPGHPRTSDPYARTHYRSDVRQSLKIPKNPLILVPPSPSAFVTMYNIKQLLQDASDYFRFEEQANLRDNQKREHFIKICRNGKTYEFTDSVDNLQQSDWNRVACVITDGSEWLFKKYLWKTPQETFNHVPGVYFKYNHDEIKKNVTWRNVHCINIHRELRHKDSEAYTEFWNIVEKY</sequence>
<comment type="caution">
    <text evidence="1">The sequence shown here is derived from an EMBL/GenBank/DDBJ whole genome shotgun (WGS) entry which is preliminary data.</text>
</comment>
<accession>A0ACA9K5Z7</accession>
<gene>
    <name evidence="1" type="ORF">SPELUC_LOCUS930</name>
</gene>
<name>A0ACA9K5Z7_9GLOM</name>
<evidence type="ECO:0000313" key="1">
    <source>
        <dbReference type="EMBL" id="CAG8453686.1"/>
    </source>
</evidence>
<proteinExistence type="predicted"/>
<organism evidence="1 2">
    <name type="scientific">Cetraspora pellucida</name>
    <dbReference type="NCBI Taxonomy" id="1433469"/>
    <lineage>
        <taxon>Eukaryota</taxon>
        <taxon>Fungi</taxon>
        <taxon>Fungi incertae sedis</taxon>
        <taxon>Mucoromycota</taxon>
        <taxon>Glomeromycotina</taxon>
        <taxon>Glomeromycetes</taxon>
        <taxon>Diversisporales</taxon>
        <taxon>Gigasporaceae</taxon>
        <taxon>Cetraspora</taxon>
    </lineage>
</organism>
<keyword evidence="2" id="KW-1185">Reference proteome</keyword>